<evidence type="ECO:0000256" key="2">
    <source>
        <dbReference type="ARBA" id="ARBA00022801"/>
    </source>
</evidence>
<dbReference type="PANTHER" id="PTHR16222">
    <property type="entry name" value="ADP-RIBOSYLGLYCOHYDROLASE"/>
    <property type="match status" value="1"/>
</dbReference>
<comment type="similarity">
    <text evidence="1">Belongs to the ADP-ribosylglycohydrolase family.</text>
</comment>
<dbReference type="Gene3D" id="1.10.4080.10">
    <property type="entry name" value="ADP-ribosylation/Crystallin J1"/>
    <property type="match status" value="1"/>
</dbReference>
<evidence type="ECO:0000313" key="3">
    <source>
        <dbReference type="EMBL" id="MDO7849575.1"/>
    </source>
</evidence>
<dbReference type="EMBL" id="JAUQSX010000018">
    <property type="protein sequence ID" value="MDO7849575.1"/>
    <property type="molecule type" value="Genomic_DNA"/>
</dbReference>
<dbReference type="RefSeq" id="WP_305014241.1">
    <property type="nucleotide sequence ID" value="NZ_JAUQSX010000018.1"/>
</dbReference>
<organism evidence="3 4">
    <name type="scientific">Hymenobacter mellowenesis</name>
    <dbReference type="NCBI Taxonomy" id="3063995"/>
    <lineage>
        <taxon>Bacteria</taxon>
        <taxon>Pseudomonadati</taxon>
        <taxon>Bacteroidota</taxon>
        <taxon>Cytophagia</taxon>
        <taxon>Cytophagales</taxon>
        <taxon>Hymenobacteraceae</taxon>
        <taxon>Hymenobacter</taxon>
    </lineage>
</organism>
<keyword evidence="2 3" id="KW-0378">Hydrolase</keyword>
<dbReference type="InterPro" id="IPR005502">
    <property type="entry name" value="Ribosyl_crysJ1"/>
</dbReference>
<name>A0ABT9AK34_9BACT</name>
<accession>A0ABT9AK34</accession>
<comment type="caution">
    <text evidence="3">The sequence shown here is derived from an EMBL/GenBank/DDBJ whole genome shotgun (WGS) entry which is preliminary data.</text>
</comment>
<dbReference type="Proteomes" id="UP001167796">
    <property type="component" value="Unassembled WGS sequence"/>
</dbReference>
<dbReference type="GO" id="GO:0016798">
    <property type="term" value="F:hydrolase activity, acting on glycosyl bonds"/>
    <property type="evidence" value="ECO:0007669"/>
    <property type="project" value="UniProtKB-KW"/>
</dbReference>
<dbReference type="SUPFAM" id="SSF101478">
    <property type="entry name" value="ADP-ribosylglycohydrolase"/>
    <property type="match status" value="1"/>
</dbReference>
<proteinExistence type="inferred from homology"/>
<gene>
    <name evidence="3" type="ORF">Q5H92_24650</name>
</gene>
<protein>
    <submittedName>
        <fullName evidence="3">ADP-ribosylglycohydrolase family protein</fullName>
        <ecNumber evidence="3">3.2.2.-</ecNumber>
    </submittedName>
</protein>
<evidence type="ECO:0000256" key="1">
    <source>
        <dbReference type="ARBA" id="ARBA00010702"/>
    </source>
</evidence>
<reference evidence="3" key="1">
    <citation type="submission" date="2023-07" db="EMBL/GenBank/DDBJ databases">
        <authorList>
            <person name="Kim M.K."/>
        </authorList>
    </citation>
    <scope>NUCLEOTIDE SEQUENCE</scope>
    <source>
        <strain evidence="3">M29</strain>
    </source>
</reference>
<dbReference type="Pfam" id="PF03747">
    <property type="entry name" value="ADP_ribosyl_GH"/>
    <property type="match status" value="1"/>
</dbReference>
<dbReference type="PANTHER" id="PTHR16222:SF24">
    <property type="entry name" value="ADP-RIBOSYLHYDROLASE ARH3"/>
    <property type="match status" value="1"/>
</dbReference>
<dbReference type="EC" id="3.2.2.-" evidence="3"/>
<dbReference type="InterPro" id="IPR036705">
    <property type="entry name" value="Ribosyl_crysJ1_sf"/>
</dbReference>
<keyword evidence="4" id="KW-1185">Reference proteome</keyword>
<sequence>MNVIDSYRSVLLGHAVADSIGVPVEFEEREERQRDPVIGIRGYGTFNQKPGTWSDDFSMTACLAESLIASGTERIDTADLSQRFIQWLNFSYWAAELYLMSESPHERRLSGLSWAAHRSRLVAVENMIMATGR</sequence>
<keyword evidence="3" id="KW-0326">Glycosidase</keyword>
<dbReference type="InterPro" id="IPR050792">
    <property type="entry name" value="ADP-ribosylglycohydrolase"/>
</dbReference>
<evidence type="ECO:0000313" key="4">
    <source>
        <dbReference type="Proteomes" id="UP001167796"/>
    </source>
</evidence>